<dbReference type="InterPro" id="IPR006483">
    <property type="entry name" value="CRISPR-assoc_Cas3_HD"/>
</dbReference>
<evidence type="ECO:0000259" key="10">
    <source>
        <dbReference type="PROSITE" id="PS51192"/>
    </source>
</evidence>
<keyword evidence="8" id="KW-0067">ATP-binding</keyword>
<comment type="similarity">
    <text evidence="2">In the central section; belongs to the CRISPR-associated helicase Cas3 family.</text>
</comment>
<evidence type="ECO:0000256" key="6">
    <source>
        <dbReference type="ARBA" id="ARBA00022801"/>
    </source>
</evidence>
<proteinExistence type="inferred from homology"/>
<evidence type="ECO:0000256" key="4">
    <source>
        <dbReference type="ARBA" id="ARBA00022723"/>
    </source>
</evidence>
<dbReference type="InterPro" id="IPR054712">
    <property type="entry name" value="Cas3-like_dom"/>
</dbReference>
<dbReference type="EMBL" id="MSDW01000001">
    <property type="protein sequence ID" value="OKY78756.1"/>
    <property type="molecule type" value="Genomic_DNA"/>
</dbReference>
<dbReference type="GO" id="GO:0016787">
    <property type="term" value="F:hydrolase activity"/>
    <property type="evidence" value="ECO:0007669"/>
    <property type="project" value="UniProtKB-KW"/>
</dbReference>
<keyword evidence="6" id="KW-0378">Hydrolase</keyword>
<evidence type="ECO:0000256" key="9">
    <source>
        <dbReference type="ARBA" id="ARBA00023118"/>
    </source>
</evidence>
<dbReference type="SMART" id="SM00487">
    <property type="entry name" value="DEXDc"/>
    <property type="match status" value="1"/>
</dbReference>
<dbReference type="STRING" id="1903181.BTN85_1255"/>
<dbReference type="Proteomes" id="UP000185744">
    <property type="component" value="Unassembled WGS sequence"/>
</dbReference>
<dbReference type="PROSITE" id="PS51192">
    <property type="entry name" value="HELICASE_ATP_BIND_1"/>
    <property type="match status" value="1"/>
</dbReference>
<name>A0A1Q6DWN4_METT1</name>
<dbReference type="GO" id="GO:0140097">
    <property type="term" value="F:catalytic activity, acting on DNA"/>
    <property type="evidence" value="ECO:0007669"/>
    <property type="project" value="UniProtKB-ARBA"/>
</dbReference>
<sequence length="834" mass="97797">MSYSRFLSHENKKLKDHLEEVKSNSFSIIDNLDISKKEDLERVIKIVSVSHDFGKFSDYFQKKIRNNSSEEKYERHGLISSLFGLFLAERFEFDEIERGFVNAVVFNSIKHHHGDLENLEKTIKYETDSKESSYKDTRKIYENIEKHKPRVNKIYNLLLETKDIDYLEEFKDYLGKITAQKKDNEIIIPGLVRFTEFNDDIFYFYLFNLVYSILLESDKKSASEVEKTKEDYSYPIEMLESYKKGFDQTDEFNKVREAIYQETAENLEAALKESNDRFFEIDAPTGSGKTLTLLGNALKLRNHLKESENKEPSIIYALPYISIIEQNYEVFKNVLNTRYDEIDNNKLLEHHHLSNEVFNKDGEELGYDKSSFLIENWYSDIVVTTFFQVFKSIFTNKNHLLKKYNKLTNSIILIDEIQAIPPSLITPIRDCFKILTEKFDSYIILATATQPKLNSTNEQKEKRLDSTKLFSPRDYSSLSNKKINKFFNRYKVKTNLINEKTNLEELYDLINHDSGFDNLMVVLNTIDSTKKLFSKFNKKNDFNGFEIIYLSTNIPPGERLERIKKAKDYIGNNKKFILITTQLIEAGVDISVDKIYRDLAPLDNLVQTAGRTNRNNEKDFSEIHILNLVDKENNDYPFSKYIYGEILLEKTRKFLKKKNEFSERELVEEYLPNYFGEVVDDKAQGVKTTTSGNEIDLNQEIKNLNYRTIENHFKLIEDNLPEVSIFVLDDTKSRNLWERYIDIFSRGIGSFEDYLERKKEFSKIKKDFNRQVVTLKVNSKQELVDFKSKVGVESDQNIGTVECNGIICLDAESGFYDEQTGVQFDLEKKDIFQI</sequence>
<dbReference type="Pfam" id="PF00270">
    <property type="entry name" value="DEAD"/>
    <property type="match status" value="1"/>
</dbReference>
<evidence type="ECO:0000313" key="13">
    <source>
        <dbReference type="Proteomes" id="UP000185744"/>
    </source>
</evidence>
<organism evidence="12 13">
    <name type="scientific">Methanohalarchaeum thermophilum</name>
    <dbReference type="NCBI Taxonomy" id="1903181"/>
    <lineage>
        <taxon>Archaea</taxon>
        <taxon>Methanobacteriati</taxon>
        <taxon>Methanobacteriota</taxon>
        <taxon>Methanonatronarchaeia</taxon>
        <taxon>Methanonatronarchaeales</taxon>
        <taxon>Methanonatronarchaeaceae</taxon>
        <taxon>Candidatus Methanohalarchaeum</taxon>
    </lineage>
</organism>
<dbReference type="SMART" id="SM00490">
    <property type="entry name" value="HELICc"/>
    <property type="match status" value="1"/>
</dbReference>
<evidence type="ECO:0000313" key="12">
    <source>
        <dbReference type="EMBL" id="OKY78756.1"/>
    </source>
</evidence>
<dbReference type="AlphaFoldDB" id="A0A1Q6DWN4"/>
<comment type="caution">
    <text evidence="12">The sequence shown here is derived from an EMBL/GenBank/DDBJ whole genome shotgun (WGS) entry which is preliminary data.</text>
</comment>
<keyword evidence="4" id="KW-0479">Metal-binding</keyword>
<evidence type="ECO:0000256" key="7">
    <source>
        <dbReference type="ARBA" id="ARBA00022806"/>
    </source>
</evidence>
<dbReference type="PANTHER" id="PTHR24031">
    <property type="entry name" value="RNA HELICASE"/>
    <property type="match status" value="1"/>
</dbReference>
<dbReference type="GO" id="GO:0003676">
    <property type="term" value="F:nucleic acid binding"/>
    <property type="evidence" value="ECO:0007669"/>
    <property type="project" value="InterPro"/>
</dbReference>
<gene>
    <name evidence="12" type="ORF">BTN85_1255</name>
</gene>
<comment type="similarity">
    <text evidence="1">In the N-terminal section; belongs to the CRISPR-associated nuclease Cas3-HD family.</text>
</comment>
<evidence type="ECO:0000256" key="2">
    <source>
        <dbReference type="ARBA" id="ARBA00009046"/>
    </source>
</evidence>
<dbReference type="CDD" id="cd09641">
    <property type="entry name" value="Cas3''_I"/>
    <property type="match status" value="1"/>
</dbReference>
<evidence type="ECO:0000256" key="3">
    <source>
        <dbReference type="ARBA" id="ARBA00022722"/>
    </source>
</evidence>
<evidence type="ECO:0000256" key="1">
    <source>
        <dbReference type="ARBA" id="ARBA00006847"/>
    </source>
</evidence>
<dbReference type="Pfam" id="PF18019">
    <property type="entry name" value="Cas3_HD"/>
    <property type="match status" value="1"/>
</dbReference>
<dbReference type="InterPro" id="IPR014001">
    <property type="entry name" value="Helicase_ATP-bd"/>
</dbReference>
<dbReference type="PROSITE" id="PS51643">
    <property type="entry name" value="HD_CAS3"/>
    <property type="match status" value="1"/>
</dbReference>
<dbReference type="NCBIfam" id="TIGR01587">
    <property type="entry name" value="cas3_core"/>
    <property type="match status" value="1"/>
</dbReference>
<dbReference type="InterPro" id="IPR011545">
    <property type="entry name" value="DEAD/DEAH_box_helicase_dom"/>
</dbReference>
<dbReference type="GO" id="GO:0005524">
    <property type="term" value="F:ATP binding"/>
    <property type="evidence" value="ECO:0007669"/>
    <property type="project" value="UniProtKB-KW"/>
</dbReference>
<dbReference type="InterPro" id="IPR001650">
    <property type="entry name" value="Helicase_C-like"/>
</dbReference>
<dbReference type="InterPro" id="IPR038257">
    <property type="entry name" value="CRISPR-assoc_Cas3_HD_sf"/>
</dbReference>
<dbReference type="GO" id="GO:0004518">
    <property type="term" value="F:nuclease activity"/>
    <property type="evidence" value="ECO:0007669"/>
    <property type="project" value="UniProtKB-KW"/>
</dbReference>
<dbReference type="GO" id="GO:0051607">
    <property type="term" value="P:defense response to virus"/>
    <property type="evidence" value="ECO:0007669"/>
    <property type="project" value="UniProtKB-KW"/>
</dbReference>
<evidence type="ECO:0000256" key="8">
    <source>
        <dbReference type="ARBA" id="ARBA00022840"/>
    </source>
</evidence>
<dbReference type="CDD" id="cd17930">
    <property type="entry name" value="DEXHc_cas3"/>
    <property type="match status" value="1"/>
</dbReference>
<evidence type="ECO:0000256" key="5">
    <source>
        <dbReference type="ARBA" id="ARBA00022741"/>
    </source>
</evidence>
<keyword evidence="13" id="KW-1185">Reference proteome</keyword>
<dbReference type="SUPFAM" id="SSF52540">
    <property type="entry name" value="P-loop containing nucleoside triphosphate hydrolases"/>
    <property type="match status" value="1"/>
</dbReference>
<dbReference type="InParanoid" id="A0A1Q6DWN4"/>
<dbReference type="Gene3D" id="1.10.3210.30">
    <property type="match status" value="1"/>
</dbReference>
<protein>
    <submittedName>
        <fullName evidence="12">CRISPR-associated helicase Cas3</fullName>
    </submittedName>
</protein>
<feature type="domain" description="HD Cas3-type" evidence="11">
    <location>
        <begin position="7"/>
        <end position="221"/>
    </location>
</feature>
<accession>A0A1Q6DWN4</accession>
<dbReference type="InterPro" id="IPR027417">
    <property type="entry name" value="P-loop_NTPase"/>
</dbReference>
<feature type="domain" description="Helicase ATP-binding" evidence="10">
    <location>
        <begin position="270"/>
        <end position="468"/>
    </location>
</feature>
<keyword evidence="3" id="KW-0540">Nuclease</keyword>
<keyword evidence="9" id="KW-0051">Antiviral defense</keyword>
<dbReference type="NCBIfam" id="TIGR01596">
    <property type="entry name" value="cas3_HD"/>
    <property type="match status" value="1"/>
</dbReference>
<evidence type="ECO:0000259" key="11">
    <source>
        <dbReference type="PROSITE" id="PS51643"/>
    </source>
</evidence>
<dbReference type="GO" id="GO:0046872">
    <property type="term" value="F:metal ion binding"/>
    <property type="evidence" value="ECO:0007669"/>
    <property type="project" value="UniProtKB-KW"/>
</dbReference>
<keyword evidence="5" id="KW-0547">Nucleotide-binding</keyword>
<dbReference type="InterPro" id="IPR006474">
    <property type="entry name" value="Helicase_Cas3_CRISPR-ass_core"/>
</dbReference>
<keyword evidence="7" id="KW-0347">Helicase</keyword>
<dbReference type="FunCoup" id="A0A1Q6DWN4">
    <property type="interactions" value="1"/>
</dbReference>
<dbReference type="Gene3D" id="3.40.50.300">
    <property type="entry name" value="P-loop containing nucleotide triphosphate hydrolases"/>
    <property type="match status" value="2"/>
</dbReference>
<dbReference type="Pfam" id="PF22590">
    <property type="entry name" value="Cas3-like_C_2"/>
    <property type="match status" value="1"/>
</dbReference>
<reference evidence="12" key="1">
    <citation type="submission" date="2016-12" db="EMBL/GenBank/DDBJ databases">
        <title>Discovery of methanogenic haloarchaea.</title>
        <authorList>
            <person name="Sorokin D.Y."/>
            <person name="Makarova K.S."/>
            <person name="Abbas B."/>
            <person name="Ferrer M."/>
            <person name="Golyshin P.N."/>
        </authorList>
    </citation>
    <scope>NUCLEOTIDE SEQUENCE [LARGE SCALE GENOMIC DNA]</scope>
    <source>
        <strain evidence="12">HMET1</strain>
    </source>
</reference>
<dbReference type="GO" id="GO:0004386">
    <property type="term" value="F:helicase activity"/>
    <property type="evidence" value="ECO:0007669"/>
    <property type="project" value="UniProtKB-KW"/>
</dbReference>